<accession>A0A132PN75</accession>
<name>A0A132PN75_9MYCO</name>
<evidence type="ECO:0000313" key="1">
    <source>
        <dbReference type="EMBL" id="KWX23502.1"/>
    </source>
</evidence>
<organism evidence="1 2">
    <name type="scientific">Mycolicibacterium wolinskyi</name>
    <dbReference type="NCBI Taxonomy" id="59750"/>
    <lineage>
        <taxon>Bacteria</taxon>
        <taxon>Bacillati</taxon>
        <taxon>Actinomycetota</taxon>
        <taxon>Actinomycetes</taxon>
        <taxon>Mycobacteriales</taxon>
        <taxon>Mycobacteriaceae</taxon>
        <taxon>Mycolicibacterium</taxon>
    </lineage>
</organism>
<dbReference type="RefSeq" id="WP_131807537.1">
    <property type="nucleotide sequence ID" value="NZ_LGTW01000008.1"/>
</dbReference>
<dbReference type="NCBIfam" id="TIGR04141">
    <property type="entry name" value="TIGR04141 family sporadically distributed protein"/>
    <property type="match status" value="1"/>
</dbReference>
<dbReference type="EMBL" id="LGTW01000008">
    <property type="protein sequence ID" value="KWX23502.1"/>
    <property type="molecule type" value="Genomic_DNA"/>
</dbReference>
<dbReference type="PATRIC" id="fig|59750.3.peg.7032"/>
<protein>
    <recommendedName>
        <fullName evidence="3">Sporadically distributed protein, TIGR04141 family</fullName>
    </recommendedName>
</protein>
<evidence type="ECO:0008006" key="3">
    <source>
        <dbReference type="Google" id="ProtNLM"/>
    </source>
</evidence>
<sequence length="534" mass="59741">MKKARRLTIYLMRDDVQEFDDALEESKSGIAVAVDNATGIDGRFYYVVPILRPPDWVSYVRPILTEDLADLRSASTSALLMIRTSGRIFALTFGYGRSLLDLSKIEYQFGLRVALNRIDPRQLRSLDTKTFEDMVVTTNTQVSQSAELPAFGIDISTDILRAATGSPRDNTVTRQVSGSDALVVNVKTPPTDLPAMCDDLLVAFGEQTYKSDFGWIDQLALVRGPEQTAALNALLVSDLVNGVTTTTHLAVPEAINWEDIESFKIAGTRDQIYDDLDLDTYLTDLGDSRSSLTIELLKSRRISVRFGRSETLDSRWNLYRCLVSEQRLDDRLYVLIEGRWFAVDRSLVDEVDAFANGLPNAKAVLIPAHAGEHEKDYNHRLTKSSPEHLLTLDAQIKRPGGAASGIELCDVLSDQGEFIHVKRKSRSSTLSHLFAQGSVSAATFVRDGQFREEVRAHIRKTVPSDQQDRWLALVPDKDGRVARQDYCVTYVVVVNSRKDGADWLPFFSKLNLMQHGRQLIGLRMNVAISRVQPD</sequence>
<dbReference type="Proteomes" id="UP000070612">
    <property type="component" value="Unassembled WGS sequence"/>
</dbReference>
<dbReference type="InterPro" id="IPR026487">
    <property type="entry name" value="CHP04141"/>
</dbReference>
<proteinExistence type="predicted"/>
<reference evidence="1 2" key="1">
    <citation type="submission" date="2015-07" db="EMBL/GenBank/DDBJ databases">
        <title>A draft genome sequence of Mycobacterium wolinskyi.</title>
        <authorList>
            <person name="de Man T.J."/>
            <person name="Perry K.A."/>
            <person name="Coulliette A.D."/>
            <person name="Jensen B."/>
            <person name="Toney N.C."/>
            <person name="Limbago B.M."/>
            <person name="Noble-Wang J."/>
        </authorList>
    </citation>
    <scope>NUCLEOTIDE SEQUENCE [LARGE SCALE GENOMIC DNA]</scope>
    <source>
        <strain evidence="1 2">CDC_01</strain>
    </source>
</reference>
<gene>
    <name evidence="1" type="ORF">AFM11_14605</name>
</gene>
<evidence type="ECO:0000313" key="2">
    <source>
        <dbReference type="Proteomes" id="UP000070612"/>
    </source>
</evidence>
<keyword evidence="2" id="KW-1185">Reference proteome</keyword>
<dbReference type="AlphaFoldDB" id="A0A132PN75"/>
<dbReference type="Pfam" id="PF19614">
    <property type="entry name" value="DUF6119"/>
    <property type="match status" value="1"/>
</dbReference>
<comment type="caution">
    <text evidence="1">The sequence shown here is derived from an EMBL/GenBank/DDBJ whole genome shotgun (WGS) entry which is preliminary data.</text>
</comment>